<protein>
    <submittedName>
        <fullName evidence="1">Putative squalene-hopene cyclase</fullName>
    </submittedName>
</protein>
<name>F8AER1_PYRYC</name>
<dbReference type="RefSeq" id="WP_013905799.1">
    <property type="nucleotide sequence ID" value="NC_015680.1"/>
</dbReference>
<evidence type="ECO:0000313" key="2">
    <source>
        <dbReference type="Proteomes" id="UP000008386"/>
    </source>
</evidence>
<dbReference type="GeneID" id="10837636"/>
<dbReference type="HOGENOM" id="CLU_372862_0_0_2"/>
<keyword evidence="2" id="KW-1185">Reference proteome</keyword>
<proteinExistence type="predicted"/>
<dbReference type="OrthoDB" id="86043at2157"/>
<evidence type="ECO:0000313" key="1">
    <source>
        <dbReference type="EMBL" id="AEH24743.1"/>
    </source>
</evidence>
<accession>F8AER1</accession>
<gene>
    <name evidence="1" type="ordered locus">PYCH_10620</name>
</gene>
<dbReference type="STRING" id="529709.PYCH_10620"/>
<dbReference type="EMBL" id="CP002779">
    <property type="protein sequence ID" value="AEH24743.1"/>
    <property type="molecule type" value="Genomic_DNA"/>
</dbReference>
<dbReference type="SUPFAM" id="SSF48239">
    <property type="entry name" value="Terpenoid cyclases/Protein prenyltransferases"/>
    <property type="match status" value="2"/>
</dbReference>
<dbReference type="InterPro" id="IPR008930">
    <property type="entry name" value="Terpenoid_cyclase/PrenylTrfase"/>
</dbReference>
<dbReference type="Proteomes" id="UP000008386">
    <property type="component" value="Chromosome"/>
</dbReference>
<dbReference type="Gene3D" id="1.50.10.20">
    <property type="match status" value="2"/>
</dbReference>
<sequence length="696" mass="77542">MKSRIPVTIILVLIMLAAPVSSIPVLQGSIEFLSGVDEYPYETHQLSLLIMALSSAHGKVEGEYEDELWKAVDELLQRQNSDWGWGYYKGSISNVPDTAYALMALNRAKNVYPATDGRRITIEVAIKKGMYYLTKAFNGDGWGYIWGSPTDFYPTLMATLALAELGEDSVTLEAGIRYLKENRPTDKKELALWTLALFLGGEEVPEDAISSLESALSGDVSDEERALITYVLLRVKGLNFEVAKSLSILEENALGDDVSFWRGLEASAYATMAFSLVSDKLIEAGEDYLGIACSRLPKLQNEDGGWGPYLGFKSDAKSTYYALHALKVCNPMSPAIGRGLEFMRNVMKERAYWIRVNGYLPNDYLFAVTALAEFGNLTKDEKEEAISLIKGARWGNIFGRQPLTTALAIKALLALGVSPTDSKIVERKRWLLGLSNGGWGPYVQFFFTGYMAGPSYADTLIIIDALSPISTEDELKPHLTWLLNADATAEWLRVYAMRILKTWGIDPGWTIEKPDYDDVLLDSMIILYLSAFPEVPTVNIYTVMETLRAENFTVSYTNLQEAGKIVAKGLERLFEKNVTIKPFTEIGDGNYVVVAPFGTMNVSEYNRNVKLEVEDNKVIINGREYKRDKIIAIIPGRTRTGVILFVLLEEDALPALETLFSSGILRYLHGGIFVLTWKDTNGNGRAELEELEAEFL</sequence>
<reference evidence="1 2" key="1">
    <citation type="journal article" date="2011" name="J. Bacteriol.">
        <title>Complete genome sequence of the obligate piezophilic hyperthermophilic archaeon Pyrococcus yayanosii CH1.</title>
        <authorList>
            <person name="Jun X."/>
            <person name="Lupeng L."/>
            <person name="Minjuan X."/>
            <person name="Oger P."/>
            <person name="Fengping W."/>
            <person name="Jebbar M."/>
            <person name="Xiang X."/>
        </authorList>
    </citation>
    <scope>NUCLEOTIDE SEQUENCE [LARGE SCALE GENOMIC DNA]</scope>
    <source>
        <strain evidence="2">CH1 / JCM 16557</strain>
    </source>
</reference>
<dbReference type="CDD" id="cd00688">
    <property type="entry name" value="ISOPREN_C2_like"/>
    <property type="match status" value="1"/>
</dbReference>
<dbReference type="KEGG" id="pya:PYCH_10620"/>
<organism evidence="1 2">
    <name type="scientific">Pyrococcus yayanosii (strain CH1 / JCM 16557)</name>
    <dbReference type="NCBI Taxonomy" id="529709"/>
    <lineage>
        <taxon>Archaea</taxon>
        <taxon>Methanobacteriati</taxon>
        <taxon>Methanobacteriota</taxon>
        <taxon>Thermococci</taxon>
        <taxon>Thermococcales</taxon>
        <taxon>Thermococcaceae</taxon>
        <taxon>Pyrococcus</taxon>
    </lineage>
</organism>
<dbReference type="AlphaFoldDB" id="F8AER1"/>
<dbReference type="eggNOG" id="arCOG03396">
    <property type="taxonomic scope" value="Archaea"/>
</dbReference>